<dbReference type="RefSeq" id="WP_062261923.1">
    <property type="nucleotide sequence ID" value="NZ_JBMHJL010000158.1"/>
</dbReference>
<gene>
    <name evidence="1" type="ORF">MMAB1_0650</name>
</gene>
<dbReference type="AlphaFoldDB" id="A0A0X3BIA6"/>
<evidence type="ECO:0000313" key="1">
    <source>
        <dbReference type="EMBL" id="CVK31867.1"/>
    </source>
</evidence>
<dbReference type="KEGG" id="mema:MMAB1_0650"/>
<protein>
    <submittedName>
        <fullName evidence="1">Uncharacterized protein</fullName>
    </submittedName>
</protein>
<dbReference type="InterPro" id="IPR019215">
    <property type="entry name" value="DUF2115"/>
</dbReference>
<accession>A0A0X3BIA6</accession>
<dbReference type="Pfam" id="PF09888">
    <property type="entry name" value="DUF2115"/>
    <property type="match status" value="1"/>
</dbReference>
<evidence type="ECO:0000313" key="2">
    <source>
        <dbReference type="Proteomes" id="UP000069850"/>
    </source>
</evidence>
<dbReference type="EMBL" id="LT158599">
    <property type="protein sequence ID" value="CVK31867.1"/>
    <property type="molecule type" value="Genomic_DNA"/>
</dbReference>
<organism evidence="1 2">
    <name type="scientific">Methanoculleus bourgensis</name>
    <dbReference type="NCBI Taxonomy" id="83986"/>
    <lineage>
        <taxon>Archaea</taxon>
        <taxon>Methanobacteriati</taxon>
        <taxon>Methanobacteriota</taxon>
        <taxon>Stenosarchaea group</taxon>
        <taxon>Methanomicrobia</taxon>
        <taxon>Methanomicrobiales</taxon>
        <taxon>Methanomicrobiaceae</taxon>
        <taxon>Methanoculleus</taxon>
    </lineage>
</organism>
<sequence length="154" mass="17895">MKASELFFRIRRDLEDLSEYTSRIEEERLIRAGDPPGALAYLGDYNYTTLVEIRNRDGISPDFEIDSAIVDEFQHELDRYLDTYAPGAVDLKRYVLNISLYLTFIAKKPLHPPEVPFSEDILIVKKGKFFYCSGKRRFIGDVPSLCRYCVCRPQ</sequence>
<name>A0A0X3BIA6_9EURY</name>
<proteinExistence type="predicted"/>
<reference evidence="1 2" key="1">
    <citation type="submission" date="2016-01" db="EMBL/GenBank/DDBJ databases">
        <authorList>
            <person name="Manzoor S."/>
        </authorList>
    </citation>
    <scope>NUCLEOTIDE SEQUENCE [LARGE SCALE GENOMIC DNA]</scope>
    <source>
        <strain evidence="1">Methanoculleus sp MAB1</strain>
    </source>
</reference>
<dbReference type="Proteomes" id="UP000069850">
    <property type="component" value="Chromosome 1"/>
</dbReference>